<dbReference type="SUPFAM" id="SSF56672">
    <property type="entry name" value="DNA/RNA polymerases"/>
    <property type="match status" value="1"/>
</dbReference>
<reference evidence="2" key="1">
    <citation type="journal article" date="2016" name="Sci. Rep.">
        <title>Molecular characterization of firefly nuptial gifts: a multi-omics approach sheds light on postcopulatory sexual selection.</title>
        <authorList>
            <person name="Al-Wathiqui N."/>
            <person name="Fallon T.R."/>
            <person name="South A."/>
            <person name="Weng J.K."/>
            <person name="Lewis S.M."/>
        </authorList>
    </citation>
    <scope>NUCLEOTIDE SEQUENCE</scope>
</reference>
<feature type="domain" description="Reverse transcriptase" evidence="1">
    <location>
        <begin position="475"/>
        <end position="741"/>
    </location>
</feature>
<proteinExistence type="predicted"/>
<dbReference type="CDD" id="cd01650">
    <property type="entry name" value="RT_nLTR_like"/>
    <property type="match status" value="1"/>
</dbReference>
<name>A0A1Y1KFR3_PHOPY</name>
<dbReference type="PROSITE" id="PS50878">
    <property type="entry name" value="RT_POL"/>
    <property type="match status" value="1"/>
</dbReference>
<dbReference type="AlphaFoldDB" id="A0A1Y1KFR3"/>
<dbReference type="InterPro" id="IPR005135">
    <property type="entry name" value="Endo/exonuclease/phosphatase"/>
</dbReference>
<organism evidence="2">
    <name type="scientific">Photinus pyralis</name>
    <name type="common">Common eastern firefly</name>
    <name type="synonym">Lampyris pyralis</name>
    <dbReference type="NCBI Taxonomy" id="7054"/>
    <lineage>
        <taxon>Eukaryota</taxon>
        <taxon>Metazoa</taxon>
        <taxon>Ecdysozoa</taxon>
        <taxon>Arthropoda</taxon>
        <taxon>Hexapoda</taxon>
        <taxon>Insecta</taxon>
        <taxon>Pterygota</taxon>
        <taxon>Neoptera</taxon>
        <taxon>Endopterygota</taxon>
        <taxon>Coleoptera</taxon>
        <taxon>Polyphaga</taxon>
        <taxon>Elateriformia</taxon>
        <taxon>Elateroidea</taxon>
        <taxon>Lampyridae</taxon>
        <taxon>Lampyrinae</taxon>
        <taxon>Photinus</taxon>
    </lineage>
</organism>
<dbReference type="InterPro" id="IPR036691">
    <property type="entry name" value="Endo/exonu/phosph_ase_sf"/>
</dbReference>
<dbReference type="Pfam" id="PF14529">
    <property type="entry name" value="Exo_endo_phos_2"/>
    <property type="match status" value="1"/>
</dbReference>
<evidence type="ECO:0000259" key="1">
    <source>
        <dbReference type="PROSITE" id="PS50878"/>
    </source>
</evidence>
<accession>A0A1Y1KFR3</accession>
<dbReference type="PANTHER" id="PTHR36688:SF2">
    <property type="entry name" value="ENDONUCLEASE_EXONUCLEASE_PHOSPHATASE DOMAIN-CONTAINING PROTEIN"/>
    <property type="match status" value="1"/>
</dbReference>
<dbReference type="Pfam" id="PF00078">
    <property type="entry name" value="RVT_1"/>
    <property type="match status" value="1"/>
</dbReference>
<dbReference type="InterPro" id="IPR000477">
    <property type="entry name" value="RT_dom"/>
</dbReference>
<protein>
    <recommendedName>
        <fullName evidence="1">Reverse transcriptase domain-containing protein</fullName>
    </recommendedName>
</protein>
<dbReference type="GO" id="GO:0071897">
    <property type="term" value="P:DNA biosynthetic process"/>
    <property type="evidence" value="ECO:0007669"/>
    <property type="project" value="UniProtKB-ARBA"/>
</dbReference>
<dbReference type="Gene3D" id="3.60.10.10">
    <property type="entry name" value="Endonuclease/exonuclease/phosphatase"/>
    <property type="match status" value="1"/>
</dbReference>
<sequence>MASIVRIATWNANGLLNHKQELISFLNINKIDIILISETHFTDKTVLRIPNYTIYNTTHPDGTAHAGAAVIIKNSISHHELRSFQTEKIQAANVKVMAFPWSFTVSAIYSPPRHKISTDDYIQFFDTLGNKFICGGDWNAKHIHWGSRLVTTKGRNLLKAIMTNNYNYHSTREPTYWPTDLNKIPDLLDFYISHGIATNSVLIETNNDLSSDHVPVILNLSSRIINKELTPRLVSKQTDWVKFQQYIEEKIDLKHRIKQPEDLDRSVQYLVTLIQEAAWEATTKVTEPDHHTKNVPFYIKELIAEKRRARAKWQRSRNATDKLNYNRLTRRLRTVLLDCQNAKFNYYLKNLKQEDHTIWRATKGFKRPQVGIPPIRKTNGDWARSNKEKSNTFAEHLSKVFQPLESNIADETIEEYLDIPCQMSLPIKPISPAEIRSEIKKLNDNKAPGYDLITEQVLKMLPVKAIVLLATIYNRMLSMSYYPILWKYAQIIMIPKPGKAPENVTLYRPISLLPLLGKIFEKLLFKRLMNNTDISSQLPLHQFGFREGHSTTQQVHRIVNEISRSLEEKRYCTAVFLDVAQAFDKVWHTGLLHKLKRSLPSYYYLLLKSYLSDRFFTVKYNNEHSNYHPIKSGVPQGSVLGPLLYLIYTADIPEAASTVIATFADDTAILSTHDNAILASENLQTHLNLINEWLCKWRIKINQTKSVQVTFTTRFNVCPTVTLNGVPIPVTTETKYLGLHLDQRLTWKKHIQTKRQQLNLKFRQMYWLFGPQSKLSLSNKLLLYKTMLKPIWTYGVQLWGCAKPTRIKTIQQFQSKTLRAMVNAPWYVSNETLHQDLGILFVTNEIQRHAQNYHVRLQGHNNDLVHQLSAAHPPSRRLNRIWPHDLQAP</sequence>
<dbReference type="GO" id="GO:0003824">
    <property type="term" value="F:catalytic activity"/>
    <property type="evidence" value="ECO:0007669"/>
    <property type="project" value="InterPro"/>
</dbReference>
<dbReference type="InterPro" id="IPR043502">
    <property type="entry name" value="DNA/RNA_pol_sf"/>
</dbReference>
<dbReference type="EMBL" id="GEZM01084969">
    <property type="protein sequence ID" value="JAV60363.1"/>
    <property type="molecule type" value="Transcribed_RNA"/>
</dbReference>
<dbReference type="PANTHER" id="PTHR36688">
    <property type="entry name" value="ENDO/EXONUCLEASE/PHOSPHATASE DOMAIN-CONTAINING PROTEIN"/>
    <property type="match status" value="1"/>
</dbReference>
<dbReference type="SUPFAM" id="SSF56219">
    <property type="entry name" value="DNase I-like"/>
    <property type="match status" value="1"/>
</dbReference>
<evidence type="ECO:0000313" key="2">
    <source>
        <dbReference type="EMBL" id="JAV60363.1"/>
    </source>
</evidence>
<dbReference type="InterPro" id="IPR052560">
    <property type="entry name" value="RdDP_mobile_element"/>
</dbReference>